<keyword evidence="3" id="KW-1185">Reference proteome</keyword>
<keyword evidence="1" id="KW-0472">Membrane</keyword>
<sequence length="169" mass="19295">MKINKTVQYIGIFIATALFFLFQNGGDLFQGPGEKGEITTIETYKELRKQTSSDGKRIAFIGRASVSNADITLRIGAPLNLMFLTPDGTYIEHLPFPFGKEDKNSCYLPNSFTPEDLVLYDNEGKLHKYDENVMVSFTLERITNAIPEKDPKTNEYAWRYNQLRIDPIE</sequence>
<evidence type="ECO:0000256" key="1">
    <source>
        <dbReference type="SAM" id="Phobius"/>
    </source>
</evidence>
<dbReference type="OrthoDB" id="1254381at2"/>
<dbReference type="RefSeq" id="WP_034241447.1">
    <property type="nucleotide sequence ID" value="NZ_AQRA01000004.1"/>
</dbReference>
<dbReference type="AlphaFoldDB" id="A0A023BV59"/>
<dbReference type="STRING" id="1317122.ATO12_13620"/>
<proteinExistence type="predicted"/>
<organism evidence="2 3">
    <name type="scientific">Aquimarina atlantica</name>
    <dbReference type="NCBI Taxonomy" id="1317122"/>
    <lineage>
        <taxon>Bacteria</taxon>
        <taxon>Pseudomonadati</taxon>
        <taxon>Bacteroidota</taxon>
        <taxon>Flavobacteriia</taxon>
        <taxon>Flavobacteriales</taxon>
        <taxon>Flavobacteriaceae</taxon>
        <taxon>Aquimarina</taxon>
    </lineage>
</organism>
<accession>A0A023BV59</accession>
<feature type="transmembrane region" description="Helical" evidence="1">
    <location>
        <begin position="6"/>
        <end position="22"/>
    </location>
</feature>
<evidence type="ECO:0000313" key="3">
    <source>
        <dbReference type="Proteomes" id="UP000023541"/>
    </source>
</evidence>
<protein>
    <submittedName>
        <fullName evidence="2">Uncharacterized protein</fullName>
    </submittedName>
</protein>
<reference evidence="2 3" key="1">
    <citation type="submission" date="2014-04" db="EMBL/GenBank/DDBJ databases">
        <title>Aquimarina sp. 22II-S11-z7 Genome Sequencing.</title>
        <authorList>
            <person name="Lai Q."/>
        </authorList>
    </citation>
    <scope>NUCLEOTIDE SEQUENCE [LARGE SCALE GENOMIC DNA]</scope>
    <source>
        <strain evidence="2 3">22II-S11-z7</strain>
    </source>
</reference>
<name>A0A023BV59_9FLAO</name>
<comment type="caution">
    <text evidence="2">The sequence shown here is derived from an EMBL/GenBank/DDBJ whole genome shotgun (WGS) entry which is preliminary data.</text>
</comment>
<gene>
    <name evidence="2" type="ORF">ATO12_13620</name>
</gene>
<keyword evidence="1" id="KW-1133">Transmembrane helix</keyword>
<keyword evidence="1" id="KW-0812">Transmembrane</keyword>
<dbReference type="EMBL" id="AQRA01000004">
    <property type="protein sequence ID" value="EZH73917.1"/>
    <property type="molecule type" value="Genomic_DNA"/>
</dbReference>
<dbReference type="Proteomes" id="UP000023541">
    <property type="component" value="Unassembled WGS sequence"/>
</dbReference>
<dbReference type="eggNOG" id="ENOG5030SV5">
    <property type="taxonomic scope" value="Bacteria"/>
</dbReference>
<evidence type="ECO:0000313" key="2">
    <source>
        <dbReference type="EMBL" id="EZH73917.1"/>
    </source>
</evidence>